<evidence type="ECO:0000313" key="2">
    <source>
        <dbReference type="Proteomes" id="UP000828048"/>
    </source>
</evidence>
<name>A0ACB7XI87_9ERIC</name>
<protein>
    <submittedName>
        <fullName evidence="1">Uncharacterized protein</fullName>
    </submittedName>
</protein>
<dbReference type="EMBL" id="CM037160">
    <property type="protein sequence ID" value="KAH7840500.1"/>
    <property type="molecule type" value="Genomic_DNA"/>
</dbReference>
<comment type="caution">
    <text evidence="1">The sequence shown here is derived from an EMBL/GenBank/DDBJ whole genome shotgun (WGS) entry which is preliminary data.</text>
</comment>
<gene>
    <name evidence="1" type="ORF">Vadar_017729</name>
</gene>
<proteinExistence type="predicted"/>
<keyword evidence="2" id="KW-1185">Reference proteome</keyword>
<organism evidence="1 2">
    <name type="scientific">Vaccinium darrowii</name>
    <dbReference type="NCBI Taxonomy" id="229202"/>
    <lineage>
        <taxon>Eukaryota</taxon>
        <taxon>Viridiplantae</taxon>
        <taxon>Streptophyta</taxon>
        <taxon>Embryophyta</taxon>
        <taxon>Tracheophyta</taxon>
        <taxon>Spermatophyta</taxon>
        <taxon>Magnoliopsida</taxon>
        <taxon>eudicotyledons</taxon>
        <taxon>Gunneridae</taxon>
        <taxon>Pentapetalae</taxon>
        <taxon>asterids</taxon>
        <taxon>Ericales</taxon>
        <taxon>Ericaceae</taxon>
        <taxon>Vaccinioideae</taxon>
        <taxon>Vaccinieae</taxon>
        <taxon>Vaccinium</taxon>
    </lineage>
</organism>
<dbReference type="Proteomes" id="UP000828048">
    <property type="component" value="Chromosome 10"/>
</dbReference>
<evidence type="ECO:0000313" key="1">
    <source>
        <dbReference type="EMBL" id="KAH7840500.1"/>
    </source>
</evidence>
<accession>A0ACB7XI87</accession>
<sequence length="417" mass="46023">MDHSVLKQIAAINCSSFTSDSVLPTHLETRFRTLKSFPSANPKAPSLSINKNSSSSSSFNSQFPSLKSSKPKFEKSLSDDEPFEKNRLKENPDGKKGLGLNLGSGSGSSPSKSSTENAFSNELFSPMKENPRGKKGLNSKSRSGSFLSPSESSNLSMNSPSPPKETGYFWCSPKWKKSKEDKEIGFGDYCRKNNKEILSDLSVFSVKEQEKILKKAMKEEEKVTTPVLFKLIPAMMQLGVLMNWFPSESGIQNEMEGKMKAATWPQGQDVPNPIRLFEEANFPDCCLEVVARLGFLEPTPIQSQGWPMALKGSDLIGIAETGSGKTLAYLLPALVHVSAQPRLAASEEMVRDDFVVKEKAKGIISEKGERVILRQSFDLWNLLGLYYKSLFESSCTSSILVLAKAVSPLTPEYPLYQ</sequence>
<reference evidence="1 2" key="1">
    <citation type="journal article" date="2021" name="Hortic Res">
        <title>High-quality reference genome and annotation aids understanding of berry development for evergreen blueberry (Vaccinium darrowii).</title>
        <authorList>
            <person name="Yu J."/>
            <person name="Hulse-Kemp A.M."/>
            <person name="Babiker E."/>
            <person name="Staton M."/>
        </authorList>
    </citation>
    <scope>NUCLEOTIDE SEQUENCE [LARGE SCALE GENOMIC DNA]</scope>
    <source>
        <strain evidence="2">cv. NJ 8807/NJ 8810</strain>
        <tissue evidence="1">Young leaf</tissue>
    </source>
</reference>